<dbReference type="Gene3D" id="3.50.30.10">
    <property type="entry name" value="Phosphohistidine domain"/>
    <property type="match status" value="1"/>
</dbReference>
<accession>A0A7C1I466</accession>
<dbReference type="Pfam" id="PF01989">
    <property type="entry name" value="AcnX_swivel_put"/>
    <property type="match status" value="1"/>
</dbReference>
<protein>
    <submittedName>
        <fullName evidence="3">DUF126 domain-containing protein</fullName>
    </submittedName>
</protein>
<dbReference type="InterPro" id="IPR002840">
    <property type="entry name" value="PMDh-S-like_dom"/>
</dbReference>
<evidence type="ECO:0000259" key="2">
    <source>
        <dbReference type="Pfam" id="PF01989"/>
    </source>
</evidence>
<gene>
    <name evidence="3" type="ORF">ENO04_03700</name>
</gene>
<feature type="domain" description="Phosphomevalonate dehydratase small subunit-like" evidence="2">
    <location>
        <begin position="27"/>
        <end position="101"/>
    </location>
</feature>
<evidence type="ECO:0000313" key="3">
    <source>
        <dbReference type="EMBL" id="HDS10705.1"/>
    </source>
</evidence>
<evidence type="ECO:0000256" key="1">
    <source>
        <dbReference type="ARBA" id="ARBA00023239"/>
    </source>
</evidence>
<comment type="caution">
    <text evidence="3">The sequence shown here is derived from an EMBL/GenBank/DDBJ whole genome shotgun (WGS) entry which is preliminary data.</text>
</comment>
<reference evidence="3" key="1">
    <citation type="journal article" date="2020" name="mSystems">
        <title>Genome- and Community-Level Interaction Insights into Carbon Utilization and Element Cycling Functions of Hydrothermarchaeota in Hydrothermal Sediment.</title>
        <authorList>
            <person name="Zhou Z."/>
            <person name="Liu Y."/>
            <person name="Xu W."/>
            <person name="Pan J."/>
            <person name="Luo Z.H."/>
            <person name="Li M."/>
        </authorList>
    </citation>
    <scope>NUCLEOTIDE SEQUENCE [LARGE SCALE GENOMIC DNA]</scope>
    <source>
        <strain evidence="3">SpSt-123</strain>
    </source>
</reference>
<dbReference type="GO" id="GO:0016829">
    <property type="term" value="F:lyase activity"/>
    <property type="evidence" value="ECO:0007669"/>
    <property type="project" value="UniProtKB-KW"/>
</dbReference>
<proteinExistence type="predicted"/>
<dbReference type="SUPFAM" id="SSF52016">
    <property type="entry name" value="LeuD/IlvD-like"/>
    <property type="match status" value="1"/>
</dbReference>
<name>A0A7C1I466_9CREN</name>
<sequence>MQRIVKAKIIVEGNAESELVVIRHPVSLLGEFNPNQGTILSFGVKIDVKNKIILIPSIRGSTVGSYVLYAAKENNTAPSGIIALSPDPILITGAVISNIPLYQPLEKINLEEISKYKYACLDQKNSSIVLSMNKTQI</sequence>
<organism evidence="3">
    <name type="scientific">Fervidicoccus fontis</name>
    <dbReference type="NCBI Taxonomy" id="683846"/>
    <lineage>
        <taxon>Archaea</taxon>
        <taxon>Thermoproteota</taxon>
        <taxon>Thermoprotei</taxon>
        <taxon>Fervidicoccales</taxon>
        <taxon>Fervidicoccaceae</taxon>
        <taxon>Fervidicoccus</taxon>
    </lineage>
</organism>
<keyword evidence="1" id="KW-0456">Lyase</keyword>
<dbReference type="EMBL" id="DSDY01000117">
    <property type="protein sequence ID" value="HDS10705.1"/>
    <property type="molecule type" value="Genomic_DNA"/>
</dbReference>
<dbReference type="AlphaFoldDB" id="A0A7C1I466"/>